<keyword evidence="5 7" id="KW-0472">Membrane</keyword>
<keyword evidence="4 7" id="KW-1133">Transmembrane helix</keyword>
<comment type="caution">
    <text evidence="9">The sequence shown here is derived from an EMBL/GenBank/DDBJ whole genome shotgun (WGS) entry which is preliminary data.</text>
</comment>
<dbReference type="RefSeq" id="WP_264716191.1">
    <property type="nucleotide sequence ID" value="NZ_JAPDNT010000033.1"/>
</dbReference>
<evidence type="ECO:0000256" key="6">
    <source>
        <dbReference type="SAM" id="MobiDB-lite"/>
    </source>
</evidence>
<dbReference type="PROSITE" id="PS50850">
    <property type="entry name" value="MFS"/>
    <property type="match status" value="1"/>
</dbReference>
<dbReference type="SUPFAM" id="SSF103473">
    <property type="entry name" value="MFS general substrate transporter"/>
    <property type="match status" value="1"/>
</dbReference>
<evidence type="ECO:0000313" key="9">
    <source>
        <dbReference type="EMBL" id="MCW3477256.1"/>
    </source>
</evidence>
<feature type="transmembrane region" description="Helical" evidence="7">
    <location>
        <begin position="12"/>
        <end position="36"/>
    </location>
</feature>
<proteinExistence type="predicted"/>
<reference evidence="9" key="1">
    <citation type="submission" date="2022-09" db="EMBL/GenBank/DDBJ databases">
        <title>Rhodovastum sp. nov. RN2-1 isolated from soil in Seongnam, South Korea.</title>
        <authorList>
            <person name="Le N.T."/>
        </authorList>
    </citation>
    <scope>NUCLEOTIDE SEQUENCE</scope>
    <source>
        <strain evidence="9">RN2-1</strain>
    </source>
</reference>
<dbReference type="PANTHER" id="PTHR23519">
    <property type="entry name" value="AUTOPHAGY-RELATED PROTEIN 22"/>
    <property type="match status" value="1"/>
</dbReference>
<feature type="transmembrane region" description="Helical" evidence="7">
    <location>
        <begin position="48"/>
        <end position="71"/>
    </location>
</feature>
<evidence type="ECO:0000256" key="2">
    <source>
        <dbReference type="ARBA" id="ARBA00022448"/>
    </source>
</evidence>
<feature type="transmembrane region" description="Helical" evidence="7">
    <location>
        <begin position="188"/>
        <end position="207"/>
    </location>
</feature>
<feature type="transmembrane region" description="Helical" evidence="7">
    <location>
        <begin position="360"/>
        <end position="383"/>
    </location>
</feature>
<evidence type="ECO:0000256" key="5">
    <source>
        <dbReference type="ARBA" id="ARBA00023136"/>
    </source>
</evidence>
<name>A0AA42CHH4_9PROT</name>
<organism evidence="9 10">
    <name type="scientific">Limobrevibacterium gyesilva</name>
    <dbReference type="NCBI Taxonomy" id="2991712"/>
    <lineage>
        <taxon>Bacteria</taxon>
        <taxon>Pseudomonadati</taxon>
        <taxon>Pseudomonadota</taxon>
        <taxon>Alphaproteobacteria</taxon>
        <taxon>Acetobacterales</taxon>
        <taxon>Acetobacteraceae</taxon>
        <taxon>Limobrevibacterium</taxon>
    </lineage>
</organism>
<dbReference type="InterPro" id="IPR050495">
    <property type="entry name" value="ATG22/LtaA_families"/>
</dbReference>
<dbReference type="Gene3D" id="1.20.1250.20">
    <property type="entry name" value="MFS general substrate transporter like domains"/>
    <property type="match status" value="1"/>
</dbReference>
<feature type="transmembrane region" description="Helical" evidence="7">
    <location>
        <begin position="248"/>
        <end position="270"/>
    </location>
</feature>
<feature type="domain" description="Major facilitator superfamily (MFS) profile" evidence="8">
    <location>
        <begin position="239"/>
        <end position="439"/>
    </location>
</feature>
<dbReference type="PANTHER" id="PTHR23519:SF1">
    <property type="entry name" value="AUTOPHAGY-RELATED PROTEIN 22"/>
    <property type="match status" value="1"/>
</dbReference>
<feature type="transmembrane region" description="Helical" evidence="7">
    <location>
        <begin position="107"/>
        <end position="132"/>
    </location>
</feature>
<gene>
    <name evidence="9" type="ORF">OL599_22040</name>
</gene>
<evidence type="ECO:0000259" key="8">
    <source>
        <dbReference type="PROSITE" id="PS50850"/>
    </source>
</evidence>
<dbReference type="InterPro" id="IPR020846">
    <property type="entry name" value="MFS_dom"/>
</dbReference>
<dbReference type="EMBL" id="JAPDNT010000033">
    <property type="protein sequence ID" value="MCW3477256.1"/>
    <property type="molecule type" value="Genomic_DNA"/>
</dbReference>
<keyword evidence="3 7" id="KW-0812">Transmembrane</keyword>
<feature type="transmembrane region" description="Helical" evidence="7">
    <location>
        <begin position="144"/>
        <end position="168"/>
    </location>
</feature>
<comment type="subcellular location">
    <subcellularLocation>
        <location evidence="1">Endomembrane system</location>
        <topology evidence="1">Multi-pass membrane protein</topology>
    </subcellularLocation>
</comment>
<dbReference type="Proteomes" id="UP001165679">
    <property type="component" value="Unassembled WGS sequence"/>
</dbReference>
<evidence type="ECO:0000256" key="4">
    <source>
        <dbReference type="ARBA" id="ARBA00022989"/>
    </source>
</evidence>
<feature type="transmembrane region" description="Helical" evidence="7">
    <location>
        <begin position="83"/>
        <end position="101"/>
    </location>
</feature>
<evidence type="ECO:0000256" key="1">
    <source>
        <dbReference type="ARBA" id="ARBA00004127"/>
    </source>
</evidence>
<dbReference type="Pfam" id="PF11700">
    <property type="entry name" value="ATG22"/>
    <property type="match status" value="2"/>
</dbReference>
<feature type="region of interest" description="Disordered" evidence="6">
    <location>
        <begin position="420"/>
        <end position="439"/>
    </location>
</feature>
<sequence>MSAAGQRRAIAAWVMYDWAYGAFTTVVSTFVFATYFTRAVAADPASGAAGWAGAQTAAALLITVLSVPLGAVADRGGRRRPMLAAATAIMATATLCLWFVRPVPQDVPLALALVVTATVAFEVATVFYNAMLPGLASPGHLGRLSMLGWGAGYAGGLSCLGLSLVLLISPEVPPFGLDRAQAEHVRATALLAGAWLIVFGWPVSVFVPETAQRAPWGQAVREGMAELREVLRALAGEANLRRFLIARLFYMDGLTTLFAFGGIYAAGTFGMDAQEVLIFGIGLNVTAGLGALGFAFLEDRIGAKTTIMTAVLALAALGTAVLLVHDRTLFWALGLGLGVFVGPAQAASRSLMARLAPADASAAWFGMFALSGRVTAFLGPMALGAVTAAFHSQRAGMAVIPLFLVAGAALLAGVASPGAEIRPPRPGGDIGQPDQLRHQ</sequence>
<feature type="transmembrane region" description="Helical" evidence="7">
    <location>
        <begin position="276"/>
        <end position="297"/>
    </location>
</feature>
<feature type="transmembrane region" description="Helical" evidence="7">
    <location>
        <begin position="330"/>
        <end position="348"/>
    </location>
</feature>
<dbReference type="InterPro" id="IPR036259">
    <property type="entry name" value="MFS_trans_sf"/>
</dbReference>
<evidence type="ECO:0000256" key="7">
    <source>
        <dbReference type="SAM" id="Phobius"/>
    </source>
</evidence>
<dbReference type="AlphaFoldDB" id="A0AA42CHH4"/>
<feature type="transmembrane region" description="Helical" evidence="7">
    <location>
        <begin position="306"/>
        <end position="324"/>
    </location>
</feature>
<evidence type="ECO:0000256" key="3">
    <source>
        <dbReference type="ARBA" id="ARBA00022692"/>
    </source>
</evidence>
<protein>
    <submittedName>
        <fullName evidence="9">MFS transporter</fullName>
    </submittedName>
</protein>
<keyword evidence="2" id="KW-0813">Transport</keyword>
<reference evidence="9" key="2">
    <citation type="submission" date="2022-10" db="EMBL/GenBank/DDBJ databases">
        <authorList>
            <person name="Trinh H.N."/>
        </authorList>
    </citation>
    <scope>NUCLEOTIDE SEQUENCE</scope>
    <source>
        <strain evidence="9">RN2-1</strain>
    </source>
</reference>
<keyword evidence="10" id="KW-1185">Reference proteome</keyword>
<dbReference type="InterPro" id="IPR024671">
    <property type="entry name" value="Atg22-like"/>
</dbReference>
<feature type="transmembrane region" description="Helical" evidence="7">
    <location>
        <begin position="395"/>
        <end position="415"/>
    </location>
</feature>
<accession>A0AA42CHH4</accession>
<dbReference type="GO" id="GO:0022857">
    <property type="term" value="F:transmembrane transporter activity"/>
    <property type="evidence" value="ECO:0007669"/>
    <property type="project" value="InterPro"/>
</dbReference>
<dbReference type="GO" id="GO:0012505">
    <property type="term" value="C:endomembrane system"/>
    <property type="evidence" value="ECO:0007669"/>
    <property type="project" value="UniProtKB-SubCell"/>
</dbReference>
<evidence type="ECO:0000313" key="10">
    <source>
        <dbReference type="Proteomes" id="UP001165679"/>
    </source>
</evidence>